<keyword evidence="1" id="KW-0472">Membrane</keyword>
<comment type="caution">
    <text evidence="2">The sequence shown here is derived from an EMBL/GenBank/DDBJ whole genome shotgun (WGS) entry which is preliminary data.</text>
</comment>
<dbReference type="EMBL" id="NRRL01000237">
    <property type="protein sequence ID" value="MBK1671589.1"/>
    <property type="molecule type" value="Genomic_DNA"/>
</dbReference>
<keyword evidence="1" id="KW-1133">Transmembrane helix</keyword>
<sequence>MQPETKRAVIALLIALIGIVGLAIADGGETWRGYYGGLLLFIAMALLEFRLIKQHFDIRDGKRASLDLLPLGWLVPARTLDQWFMGLVAGGIGIYALLTAARSDLNSAGYDLGILVFVLCVLYVFALIKKGYDRLYGKH</sequence>
<feature type="transmembrane region" description="Helical" evidence="1">
    <location>
        <begin position="107"/>
        <end position="128"/>
    </location>
</feature>
<dbReference type="RefSeq" id="WP_200344658.1">
    <property type="nucleotide sequence ID" value="NZ_NRRL01000237.1"/>
</dbReference>
<keyword evidence="3" id="KW-1185">Reference proteome</keyword>
<protein>
    <submittedName>
        <fullName evidence="2">Uncharacterized protein</fullName>
    </submittedName>
</protein>
<organism evidence="2 3">
    <name type="scientific">Rhodovibrio sodomensis</name>
    <dbReference type="NCBI Taxonomy" id="1088"/>
    <lineage>
        <taxon>Bacteria</taxon>
        <taxon>Pseudomonadati</taxon>
        <taxon>Pseudomonadota</taxon>
        <taxon>Alphaproteobacteria</taxon>
        <taxon>Rhodospirillales</taxon>
        <taxon>Rhodovibrionaceae</taxon>
        <taxon>Rhodovibrio</taxon>
    </lineage>
</organism>
<proteinExistence type="predicted"/>
<name>A0ABS1DM79_9PROT</name>
<dbReference type="Proteomes" id="UP001296873">
    <property type="component" value="Unassembled WGS sequence"/>
</dbReference>
<gene>
    <name evidence="2" type="ORF">CKO28_26710</name>
</gene>
<evidence type="ECO:0000256" key="1">
    <source>
        <dbReference type="SAM" id="Phobius"/>
    </source>
</evidence>
<feature type="transmembrane region" description="Helical" evidence="1">
    <location>
        <begin position="83"/>
        <end position="101"/>
    </location>
</feature>
<accession>A0ABS1DM79</accession>
<evidence type="ECO:0000313" key="3">
    <source>
        <dbReference type="Proteomes" id="UP001296873"/>
    </source>
</evidence>
<keyword evidence="1" id="KW-0812">Transmembrane</keyword>
<reference evidence="2 3" key="1">
    <citation type="journal article" date="2020" name="Microorganisms">
        <title>Osmotic Adaptation and Compatible Solute Biosynthesis of Phototrophic Bacteria as Revealed from Genome Analyses.</title>
        <authorList>
            <person name="Imhoff J.F."/>
            <person name="Rahn T."/>
            <person name="Kunzel S."/>
            <person name="Keller A."/>
            <person name="Neulinger S.C."/>
        </authorList>
    </citation>
    <scope>NUCLEOTIDE SEQUENCE [LARGE SCALE GENOMIC DNA]</scope>
    <source>
        <strain evidence="2 3">DSM 9895</strain>
    </source>
</reference>
<evidence type="ECO:0000313" key="2">
    <source>
        <dbReference type="EMBL" id="MBK1671589.1"/>
    </source>
</evidence>
<feature type="transmembrane region" description="Helical" evidence="1">
    <location>
        <begin position="35"/>
        <end position="52"/>
    </location>
</feature>